<organism evidence="13 14">
    <name type="scientific">Commensalibacter papalotli</name>
    <name type="common">ex Botero et al. 2024</name>
    <dbReference type="NCBI Taxonomy" id="2972766"/>
    <lineage>
        <taxon>Bacteria</taxon>
        <taxon>Pseudomonadati</taxon>
        <taxon>Pseudomonadota</taxon>
        <taxon>Alphaproteobacteria</taxon>
        <taxon>Acetobacterales</taxon>
        <taxon>Acetobacteraceae</taxon>
    </lineage>
</organism>
<evidence type="ECO:0000256" key="8">
    <source>
        <dbReference type="ARBA" id="ARBA00023136"/>
    </source>
</evidence>
<dbReference type="PANTHER" id="PTHR30558:SF7">
    <property type="entry name" value="TOL-PAL SYSTEM PROTEIN TOLR"/>
    <property type="match status" value="1"/>
</dbReference>
<feature type="compositionally biased region" description="Gly residues" evidence="11">
    <location>
        <begin position="1"/>
        <end position="12"/>
    </location>
</feature>
<keyword evidence="5" id="KW-0132">Cell division</keyword>
<keyword evidence="9" id="KW-0131">Cell cycle</keyword>
<keyword evidence="10" id="KW-0653">Protein transport</keyword>
<keyword evidence="8 12" id="KW-0472">Membrane</keyword>
<gene>
    <name evidence="13" type="ORF">R83534S58_LOCUS1215</name>
</gene>
<evidence type="ECO:0000313" key="13">
    <source>
        <dbReference type="EMBL" id="CAI3942506.1"/>
    </source>
</evidence>
<dbReference type="InterPro" id="IPR003400">
    <property type="entry name" value="ExbD"/>
</dbReference>
<dbReference type="InterPro" id="IPR014168">
    <property type="entry name" value="Tol-Pal_TolR"/>
</dbReference>
<reference evidence="13" key="1">
    <citation type="submission" date="2022-10" db="EMBL/GenBank/DDBJ databases">
        <authorList>
            <person name="Botero Cardona J."/>
        </authorList>
    </citation>
    <scope>NUCLEOTIDE SEQUENCE</scope>
    <source>
        <strain evidence="13">R-83534</strain>
    </source>
</reference>
<evidence type="ECO:0000256" key="1">
    <source>
        <dbReference type="ARBA" id="ARBA00004162"/>
    </source>
</evidence>
<evidence type="ECO:0000256" key="3">
    <source>
        <dbReference type="ARBA" id="ARBA00022475"/>
    </source>
</evidence>
<evidence type="ECO:0000256" key="7">
    <source>
        <dbReference type="ARBA" id="ARBA00022989"/>
    </source>
</evidence>
<dbReference type="EMBL" id="CAMXCH010000002">
    <property type="protein sequence ID" value="CAI3942506.1"/>
    <property type="molecule type" value="Genomic_DNA"/>
</dbReference>
<feature type="region of interest" description="Disordered" evidence="11">
    <location>
        <begin position="143"/>
        <end position="166"/>
    </location>
</feature>
<evidence type="ECO:0000256" key="5">
    <source>
        <dbReference type="ARBA" id="ARBA00022618"/>
    </source>
</evidence>
<keyword evidence="6 10" id="KW-0812">Transmembrane</keyword>
<keyword evidence="14" id="KW-1185">Reference proteome</keyword>
<sequence>MGFSVQGGSGRGGRGRRRPQADINVTPMVDVMLVLLIIFMVAAPMMTSGINVDLPKTDAKPVNADTKPITVTVKEDGSVYLGDNVVDMNQLVDQLRAVSQNDPEHRIFVKGDQHINYGRVMEIMGRITAGGFTHVALLAQMPSSGSAPAGGQQPAPLPPAAPSRNP</sequence>
<feature type="region of interest" description="Disordered" evidence="11">
    <location>
        <begin position="1"/>
        <end position="21"/>
    </location>
</feature>
<keyword evidence="3" id="KW-1003">Cell membrane</keyword>
<keyword evidence="7 12" id="KW-1133">Transmembrane helix</keyword>
<proteinExistence type="inferred from homology"/>
<comment type="similarity">
    <text evidence="2 10">Belongs to the ExbD/TolR family.</text>
</comment>
<dbReference type="Proteomes" id="UP001154272">
    <property type="component" value="Unassembled WGS sequence"/>
</dbReference>
<comment type="caution">
    <text evidence="13">The sequence shown here is derived from an EMBL/GenBank/DDBJ whole genome shotgun (WGS) entry which is preliminary data.</text>
</comment>
<feature type="compositionally biased region" description="Pro residues" evidence="11">
    <location>
        <begin position="155"/>
        <end position="166"/>
    </location>
</feature>
<keyword evidence="4" id="KW-0997">Cell inner membrane</keyword>
<keyword evidence="10" id="KW-0813">Transport</keyword>
<dbReference type="Gene3D" id="3.30.420.270">
    <property type="match status" value="1"/>
</dbReference>
<accession>A0ABN8W7X1</accession>
<name>A0ABN8W7X1_9PROT</name>
<dbReference type="PANTHER" id="PTHR30558">
    <property type="entry name" value="EXBD MEMBRANE COMPONENT OF PMF-DRIVEN MACROMOLECULE IMPORT SYSTEM"/>
    <property type="match status" value="1"/>
</dbReference>
<feature type="transmembrane region" description="Helical" evidence="12">
    <location>
        <begin position="21"/>
        <end position="46"/>
    </location>
</feature>
<comment type="subcellular location">
    <subcellularLocation>
        <location evidence="1">Cell membrane</location>
        <topology evidence="1">Single-pass membrane protein</topology>
    </subcellularLocation>
    <subcellularLocation>
        <location evidence="10">Cell membrane</location>
        <topology evidence="10">Single-pass type II membrane protein</topology>
    </subcellularLocation>
</comment>
<evidence type="ECO:0000256" key="12">
    <source>
        <dbReference type="SAM" id="Phobius"/>
    </source>
</evidence>
<dbReference type="RefSeq" id="WP_034336410.1">
    <property type="nucleotide sequence ID" value="NZ_CAMXCH010000002.1"/>
</dbReference>
<evidence type="ECO:0000256" key="6">
    <source>
        <dbReference type="ARBA" id="ARBA00022692"/>
    </source>
</evidence>
<protein>
    <submittedName>
        <fullName evidence="13">Biopolymer transport protein ExbD (ExbD) (PDB:2JWK)</fullName>
    </submittedName>
</protein>
<evidence type="ECO:0000256" key="4">
    <source>
        <dbReference type="ARBA" id="ARBA00022519"/>
    </source>
</evidence>
<dbReference type="NCBIfam" id="TIGR02801">
    <property type="entry name" value="tolR"/>
    <property type="match status" value="1"/>
</dbReference>
<evidence type="ECO:0000256" key="11">
    <source>
        <dbReference type="SAM" id="MobiDB-lite"/>
    </source>
</evidence>
<feature type="compositionally biased region" description="Low complexity" evidence="11">
    <location>
        <begin position="143"/>
        <end position="154"/>
    </location>
</feature>
<evidence type="ECO:0000256" key="9">
    <source>
        <dbReference type="ARBA" id="ARBA00023306"/>
    </source>
</evidence>
<evidence type="ECO:0000313" key="14">
    <source>
        <dbReference type="Proteomes" id="UP001154272"/>
    </source>
</evidence>
<evidence type="ECO:0000256" key="2">
    <source>
        <dbReference type="ARBA" id="ARBA00005811"/>
    </source>
</evidence>
<evidence type="ECO:0000256" key="10">
    <source>
        <dbReference type="RuleBase" id="RU003879"/>
    </source>
</evidence>
<dbReference type="Pfam" id="PF02472">
    <property type="entry name" value="ExbD"/>
    <property type="match status" value="1"/>
</dbReference>